<dbReference type="InterPro" id="IPR000857">
    <property type="entry name" value="MyTH4_dom"/>
</dbReference>
<evidence type="ECO:0000259" key="4">
    <source>
        <dbReference type="PROSITE" id="PS51016"/>
    </source>
</evidence>
<organism evidence="5 6">
    <name type="scientific">Opisthorchis viverrini</name>
    <name type="common">Southeast Asian liver fluke</name>
    <dbReference type="NCBI Taxonomy" id="6198"/>
    <lineage>
        <taxon>Eukaryota</taxon>
        <taxon>Metazoa</taxon>
        <taxon>Spiralia</taxon>
        <taxon>Lophotrochozoa</taxon>
        <taxon>Platyhelminthes</taxon>
        <taxon>Trematoda</taxon>
        <taxon>Digenea</taxon>
        <taxon>Opisthorchiida</taxon>
        <taxon>Opisthorchiata</taxon>
        <taxon>Opisthorchiidae</taxon>
        <taxon>Opisthorchis</taxon>
    </lineage>
</organism>
<gene>
    <name evidence="5" type="ORF">T265_13875</name>
</gene>
<dbReference type="InterPro" id="IPR008936">
    <property type="entry name" value="Rho_GTPase_activation_prot"/>
</dbReference>
<feature type="compositionally biased region" description="Polar residues" evidence="1">
    <location>
        <begin position="252"/>
        <end position="270"/>
    </location>
</feature>
<dbReference type="SMART" id="SM00324">
    <property type="entry name" value="RhoGAP"/>
    <property type="match status" value="1"/>
</dbReference>
<dbReference type="Gene3D" id="2.20.70.10">
    <property type="match status" value="1"/>
</dbReference>
<dbReference type="InterPro" id="IPR038185">
    <property type="entry name" value="MyTH4_dom_sf"/>
</dbReference>
<dbReference type="Gene3D" id="1.10.555.10">
    <property type="entry name" value="Rho GTPase activation protein"/>
    <property type="match status" value="2"/>
</dbReference>
<feature type="region of interest" description="Disordered" evidence="1">
    <location>
        <begin position="595"/>
        <end position="672"/>
    </location>
</feature>
<feature type="region of interest" description="Disordered" evidence="1">
    <location>
        <begin position="251"/>
        <end position="271"/>
    </location>
</feature>
<feature type="domain" description="MyTH4" evidence="4">
    <location>
        <begin position="1005"/>
        <end position="1156"/>
    </location>
</feature>
<evidence type="ECO:0008006" key="7">
    <source>
        <dbReference type="Google" id="ProtNLM"/>
    </source>
</evidence>
<accession>A0A075AET7</accession>
<proteinExistence type="predicted"/>
<dbReference type="InterPro" id="IPR001202">
    <property type="entry name" value="WW_dom"/>
</dbReference>
<protein>
    <recommendedName>
        <fullName evidence="7">RhoGAP domain protein</fullName>
    </recommendedName>
</protein>
<dbReference type="RefSeq" id="XP_009169207.1">
    <property type="nucleotide sequence ID" value="XM_009170943.1"/>
</dbReference>
<evidence type="ECO:0000313" key="6">
    <source>
        <dbReference type="Proteomes" id="UP000054324"/>
    </source>
</evidence>
<dbReference type="SMART" id="SM00139">
    <property type="entry name" value="MyTH4"/>
    <property type="match status" value="1"/>
</dbReference>
<dbReference type="GO" id="GO:0005856">
    <property type="term" value="C:cytoskeleton"/>
    <property type="evidence" value="ECO:0007669"/>
    <property type="project" value="InterPro"/>
</dbReference>
<feature type="domain" description="WW" evidence="2">
    <location>
        <begin position="146"/>
        <end position="173"/>
    </location>
</feature>
<feature type="region of interest" description="Disordered" evidence="1">
    <location>
        <begin position="925"/>
        <end position="946"/>
    </location>
</feature>
<sequence>TEQVGFAVKKLVGKLVPIHGSQATHAADEVAHSSMDAAVDQRKTAMTSAAEFAGSGFYTSLPSHCLTASGSFPPFTWLCGKNPSRKFRLVYAARSQASATYAVFEWVELLDPKTHRTMYVNLSSGECCWDPPPDKEIKPMSSNQWWELYDVKAQRNYYYNSCNRETVWQKPEAGDIIPLANLQLLQQTALSTPVSTVNDIGVLRRTVPKVSTTTCTGRRTQHRKLPTSVLECRSRMTQDLEDFAENRRHTHQLTADDQQQSQLPSDGTSQRIRDWLRGTNCTIEDKPLVSLSCGDSKGPGCLSDRPVRRVHQLPTPITSVLSIPAENCPSLASNSLGTNTHNMPEQHANSRMSQNGHSVFHPVTDARYGLPHTSVHPIRNSIAESQVHSHLQSVPGRAPNTMSLQSRFDNRIINSAVPAAPLSNFTANVSEVLNIVSDHSVSKPVVTAMATSGTPPKDTSYPSISHDRSSYSSLSSVEPIPATRQRAFPRTNPSISRPPTAANSMPSKNPNFFLTTTLDRPTNASATHSPVEPNTIQPVRTTPQRNANPTSLFTPSLPLSPMFSSGIRPPNAIDCVNTETPNSVFRSDSSIKLQHSPLSQTAPKQCATKQLERSGASCSTKSASSDSLHPSSSSSSFSRASSATALTNTTSEEASENEVPPNPATTVITAQPNDQSVPIMNYVGEEVVNQLAVSYPPNGSQTNHLIEAEDLERPPIPPPRSASTLGQNRLHQEPALGYFDEFNQWGHMYHTNTVQSHILPDQRTPCIVYSPRFHYFPPGPYLPTEMLSLRGAPVVSSLSRNDPMRAHVIQPNHRRFTPFYSQCRPGFLPMDNSYYVQTSGLSPDGTHDYIGSSVEVSCTTPLLGPSCTPGLALNHSAGTVPTVVTSPSTTTTWVSHSTANWDGQQKGHLAGQPVSESDVFCMDSGNARSLSRPKRSPSGGFIGPEELSEPVWLTSADSKSTSPPQPPLYSLVHPGLPEFERFVGPFDWPKQLFKPEQDVANIMSWTKAKFTKRLLVSTDASLKKQVANTFKMIQSFMGDRKARLSLPDYGSIIIHRALNCVGLRDELFAQLCKQTSCNPDIKSLTDGWALLCVCLYYFPPNNQFRDPLKNYLSARAEAALTTVFSSVQSRMESSLETAAAIASGLTPLMSDFSGLTTNGSPDKQNTWKVLRGQGGINESTKVHDFSSDHPITTSCIPYPLDLPMGTFERPSAAHFARVAPRWFLRSLNVGSRKFPEPPSIDEICHVKDFILKPCIFGSSLDEIMRIQAYRFPHLKLPWIQIFLTEELLRLGGSRTEGIFRLSPDLDVITELRCQLEKLFEIFRVTYNANVDGAPQNATDPTSSDRFVILRPPPVSWSASFSHSESQMPFQDSSDSVNSSPNPSIENASTLTGEYKWPVVPLPLSSPPSEYILLTPTAHWPRSLLTMAKQSPLGFSAHQVDAHLAAGLLKLWLRELAEPLVPPTLQPLCLKAAAEAELYESHSSSEAQLTNSADPNPVQNCCRLIRKIPLLERRCLLYLLLLLQRLAKPENASISLMDPRNLATVIAPNLMRSSSTDPKELLENIRPQTLFVRLLISHLDVQEEIQALINDEQPAYVGWSTASTVPATPPENPSNHPKSD</sequence>
<dbReference type="PROSITE" id="PS50020">
    <property type="entry name" value="WW_DOMAIN_2"/>
    <property type="match status" value="2"/>
</dbReference>
<dbReference type="SUPFAM" id="SSF48350">
    <property type="entry name" value="GTPase activation domain, GAP"/>
    <property type="match status" value="1"/>
</dbReference>
<dbReference type="PROSITE" id="PS51016">
    <property type="entry name" value="MYTH4"/>
    <property type="match status" value="1"/>
</dbReference>
<dbReference type="GO" id="GO:0007165">
    <property type="term" value="P:signal transduction"/>
    <property type="evidence" value="ECO:0007669"/>
    <property type="project" value="InterPro"/>
</dbReference>
<feature type="domain" description="WW" evidence="2">
    <location>
        <begin position="106"/>
        <end position="134"/>
    </location>
</feature>
<dbReference type="GO" id="GO:0005737">
    <property type="term" value="C:cytoplasm"/>
    <property type="evidence" value="ECO:0007669"/>
    <property type="project" value="TreeGrafter"/>
</dbReference>
<dbReference type="OrthoDB" id="437889at2759"/>
<feature type="compositionally biased region" description="Low complexity" evidence="1">
    <location>
        <begin position="460"/>
        <end position="476"/>
    </location>
</feature>
<reference evidence="5 6" key="1">
    <citation type="submission" date="2013-11" db="EMBL/GenBank/DDBJ databases">
        <title>Opisthorchis viverrini - life in the bile duct.</title>
        <authorList>
            <person name="Young N.D."/>
            <person name="Nagarajan N."/>
            <person name="Lin S.J."/>
            <person name="Korhonen P.K."/>
            <person name="Jex A.R."/>
            <person name="Hall R.S."/>
            <person name="Safavi-Hemami H."/>
            <person name="Kaewkong W."/>
            <person name="Bertrand D."/>
            <person name="Gao S."/>
            <person name="Seet Q."/>
            <person name="Wongkham S."/>
            <person name="Teh B.T."/>
            <person name="Wongkham C."/>
            <person name="Intapan P.M."/>
            <person name="Maleewong W."/>
            <person name="Yang X."/>
            <person name="Hu M."/>
            <person name="Wang Z."/>
            <person name="Hofmann A."/>
            <person name="Sternberg P.W."/>
            <person name="Tan P."/>
            <person name="Wang J."/>
            <person name="Gasser R.B."/>
        </authorList>
    </citation>
    <scope>NUCLEOTIDE SEQUENCE [LARGE SCALE GENOMIC DNA]</scope>
</reference>
<name>A0A075AET7_OPIVI</name>
<dbReference type="PANTHER" id="PTHR45876:SF8">
    <property type="entry name" value="FI04035P"/>
    <property type="match status" value="1"/>
</dbReference>
<dbReference type="PANTHER" id="PTHR45876">
    <property type="entry name" value="FI04035P"/>
    <property type="match status" value="1"/>
</dbReference>
<dbReference type="Pfam" id="PF00620">
    <property type="entry name" value="RhoGAP"/>
    <property type="match status" value="1"/>
</dbReference>
<dbReference type="GeneID" id="20328042"/>
<feature type="compositionally biased region" description="Low complexity" evidence="1">
    <location>
        <begin position="1371"/>
        <end position="1383"/>
    </location>
</feature>
<feature type="region of interest" description="Disordered" evidence="1">
    <location>
        <begin position="1599"/>
        <end position="1619"/>
    </location>
</feature>
<dbReference type="PROSITE" id="PS50238">
    <property type="entry name" value="RHOGAP"/>
    <property type="match status" value="1"/>
</dbReference>
<dbReference type="CTD" id="20328042"/>
<feature type="compositionally biased region" description="Polar residues" evidence="1">
    <location>
        <begin position="524"/>
        <end position="554"/>
    </location>
</feature>
<dbReference type="SUPFAM" id="SSF51045">
    <property type="entry name" value="WW domain"/>
    <property type="match status" value="1"/>
</dbReference>
<feature type="region of interest" description="Disordered" evidence="1">
    <location>
        <begin position="449"/>
        <end position="508"/>
    </location>
</feature>
<evidence type="ECO:0000259" key="2">
    <source>
        <dbReference type="PROSITE" id="PS50020"/>
    </source>
</evidence>
<dbReference type="KEGG" id="ovi:T265_13875"/>
<evidence type="ECO:0000259" key="3">
    <source>
        <dbReference type="PROSITE" id="PS50238"/>
    </source>
</evidence>
<dbReference type="STRING" id="6198.A0A075AET7"/>
<feature type="compositionally biased region" description="Polar residues" evidence="1">
    <location>
        <begin position="491"/>
        <end position="508"/>
    </location>
</feature>
<dbReference type="Gene3D" id="1.25.40.530">
    <property type="entry name" value="MyTH4 domain"/>
    <property type="match status" value="1"/>
</dbReference>
<feature type="non-terminal residue" evidence="5">
    <location>
        <position position="1"/>
    </location>
</feature>
<evidence type="ECO:0000256" key="1">
    <source>
        <dbReference type="SAM" id="MobiDB-lite"/>
    </source>
</evidence>
<feature type="compositionally biased region" description="Low complexity" evidence="1">
    <location>
        <begin position="614"/>
        <end position="652"/>
    </location>
</feature>
<dbReference type="InterPro" id="IPR000198">
    <property type="entry name" value="RhoGAP_dom"/>
</dbReference>
<dbReference type="GO" id="GO:0005096">
    <property type="term" value="F:GTPase activator activity"/>
    <property type="evidence" value="ECO:0007669"/>
    <property type="project" value="TreeGrafter"/>
</dbReference>
<feature type="domain" description="Rho-GAP" evidence="3">
    <location>
        <begin position="1367"/>
        <end position="1582"/>
    </location>
</feature>
<feature type="region of interest" description="Disordered" evidence="1">
    <location>
        <begin position="1365"/>
        <end position="1386"/>
    </location>
</feature>
<dbReference type="Pfam" id="PF00784">
    <property type="entry name" value="MyTH4"/>
    <property type="match status" value="1"/>
</dbReference>
<feature type="region of interest" description="Disordered" evidence="1">
    <location>
        <begin position="524"/>
        <end position="565"/>
    </location>
</feature>
<evidence type="ECO:0000313" key="5">
    <source>
        <dbReference type="EMBL" id="KER27049.1"/>
    </source>
</evidence>
<dbReference type="Proteomes" id="UP000054324">
    <property type="component" value="Unassembled WGS sequence"/>
</dbReference>
<dbReference type="InterPro" id="IPR036020">
    <property type="entry name" value="WW_dom_sf"/>
</dbReference>
<keyword evidence="6" id="KW-1185">Reference proteome</keyword>
<dbReference type="EMBL" id="KL596732">
    <property type="protein sequence ID" value="KER27049.1"/>
    <property type="molecule type" value="Genomic_DNA"/>
</dbReference>